<keyword evidence="1" id="KW-0479">Metal-binding</keyword>
<feature type="compositionally biased region" description="Pro residues" evidence="2">
    <location>
        <begin position="129"/>
        <end position="138"/>
    </location>
</feature>
<organism evidence="4 5">
    <name type="scientific">Stachybotrys elegans</name>
    <dbReference type="NCBI Taxonomy" id="80388"/>
    <lineage>
        <taxon>Eukaryota</taxon>
        <taxon>Fungi</taxon>
        <taxon>Dikarya</taxon>
        <taxon>Ascomycota</taxon>
        <taxon>Pezizomycotina</taxon>
        <taxon>Sordariomycetes</taxon>
        <taxon>Hypocreomycetidae</taxon>
        <taxon>Hypocreales</taxon>
        <taxon>Stachybotryaceae</taxon>
        <taxon>Stachybotrys</taxon>
    </lineage>
</organism>
<comment type="caution">
    <text evidence="4">The sequence shown here is derived from an EMBL/GenBank/DDBJ whole genome shotgun (WGS) entry which is preliminary data.</text>
</comment>
<dbReference type="InterPro" id="IPR021109">
    <property type="entry name" value="Peptidase_aspartic_dom_sf"/>
</dbReference>
<dbReference type="EMBL" id="JAGPNK010000003">
    <property type="protein sequence ID" value="KAH7324250.1"/>
    <property type="molecule type" value="Genomic_DNA"/>
</dbReference>
<dbReference type="OrthoDB" id="6079484at2759"/>
<dbReference type="Gene3D" id="2.40.70.10">
    <property type="entry name" value="Acid Proteases"/>
    <property type="match status" value="2"/>
</dbReference>
<accession>A0A8K0SWN8</accession>
<protein>
    <recommendedName>
        <fullName evidence="3">C2H2-type domain-containing protein</fullName>
    </recommendedName>
</protein>
<proteinExistence type="predicted"/>
<gene>
    <name evidence="4" type="ORF">B0I35DRAFT_423796</name>
</gene>
<feature type="compositionally biased region" description="Polar residues" evidence="2">
    <location>
        <begin position="158"/>
        <end position="167"/>
    </location>
</feature>
<evidence type="ECO:0000313" key="5">
    <source>
        <dbReference type="Proteomes" id="UP000813444"/>
    </source>
</evidence>
<sequence>MESDIYTDEDYFIPISPPLQPFRPRLDNNGLAREQEINVLDIDEDTLLHSPWYDSRKNAAISGGAILLHHLSNGRILEPRQPVATIETDSSGGGSKDELNPSSFNTRPTSNNEPNVPPQLYSPGGLFLPPLPPSPPRSLPSSRYSPPSSPQTPPSIRETFSSSSIPTFKQRRSRHVRKRLGLPLLVRRSTVAIEVMGCPDSGSDTNIMSLELATQLGLELRQPGENGDRFSLANGKHVRSIGQTSAKCSFLNDSSPGSPLLECIFNVFQTLAVPMILGMEFLLETETLTKHTDRMVEQLVPAMQSLRVNSIGKPRQSLVCRLDRHIGCANIDTGSDLDFVSPQFAQSRGFAVTPEFAELEFADSSKGYTLGVTKAPLCIGNLDSLDKFIPSDSSIDLEFYVLENLNADILLGLDTIEELKIFELHTDLFVPSLPRLGESDINIIRHIGNVERKTSWLFQRFKGMFRSTSGEQGGAPLDDLRKQLNIEDQRENSHREAVRAVIDKLQGHEKAVAQSAENERIQLFEQERNRRVQLLNNPREDAYRCNVLGCSAPPFPTQYLLNSHANIHSSERPHYCPITG</sequence>
<keyword evidence="1" id="KW-0862">Zinc</keyword>
<dbReference type="InterPro" id="IPR013087">
    <property type="entry name" value="Znf_C2H2_type"/>
</dbReference>
<dbReference type="PROSITE" id="PS50157">
    <property type="entry name" value="ZINC_FINGER_C2H2_2"/>
    <property type="match status" value="1"/>
</dbReference>
<keyword evidence="1" id="KW-0863">Zinc-finger</keyword>
<feature type="domain" description="C2H2-type" evidence="3">
    <location>
        <begin position="543"/>
        <end position="573"/>
    </location>
</feature>
<dbReference type="AlphaFoldDB" id="A0A8K0SWN8"/>
<keyword evidence="5" id="KW-1185">Reference proteome</keyword>
<name>A0A8K0SWN8_9HYPO</name>
<feature type="compositionally biased region" description="Polar residues" evidence="2">
    <location>
        <begin position="100"/>
        <end position="114"/>
    </location>
</feature>
<evidence type="ECO:0000256" key="2">
    <source>
        <dbReference type="SAM" id="MobiDB-lite"/>
    </source>
</evidence>
<evidence type="ECO:0000259" key="3">
    <source>
        <dbReference type="PROSITE" id="PS50157"/>
    </source>
</evidence>
<feature type="region of interest" description="Disordered" evidence="2">
    <location>
        <begin position="85"/>
        <end position="173"/>
    </location>
</feature>
<evidence type="ECO:0000256" key="1">
    <source>
        <dbReference type="PROSITE-ProRule" id="PRU00042"/>
    </source>
</evidence>
<dbReference type="Proteomes" id="UP000813444">
    <property type="component" value="Unassembled WGS sequence"/>
</dbReference>
<dbReference type="CDD" id="cd00303">
    <property type="entry name" value="retropepsin_like"/>
    <property type="match status" value="2"/>
</dbReference>
<evidence type="ECO:0000313" key="4">
    <source>
        <dbReference type="EMBL" id="KAH7324250.1"/>
    </source>
</evidence>
<dbReference type="GO" id="GO:0008270">
    <property type="term" value="F:zinc ion binding"/>
    <property type="evidence" value="ECO:0007669"/>
    <property type="project" value="UniProtKB-KW"/>
</dbReference>
<reference evidence="4" key="1">
    <citation type="journal article" date="2021" name="Nat. Commun.">
        <title>Genetic determinants of endophytism in the Arabidopsis root mycobiome.</title>
        <authorList>
            <person name="Mesny F."/>
            <person name="Miyauchi S."/>
            <person name="Thiergart T."/>
            <person name="Pickel B."/>
            <person name="Atanasova L."/>
            <person name="Karlsson M."/>
            <person name="Huettel B."/>
            <person name="Barry K.W."/>
            <person name="Haridas S."/>
            <person name="Chen C."/>
            <person name="Bauer D."/>
            <person name="Andreopoulos W."/>
            <person name="Pangilinan J."/>
            <person name="LaButti K."/>
            <person name="Riley R."/>
            <person name="Lipzen A."/>
            <person name="Clum A."/>
            <person name="Drula E."/>
            <person name="Henrissat B."/>
            <person name="Kohler A."/>
            <person name="Grigoriev I.V."/>
            <person name="Martin F.M."/>
            <person name="Hacquard S."/>
        </authorList>
    </citation>
    <scope>NUCLEOTIDE SEQUENCE</scope>
    <source>
        <strain evidence="4">MPI-CAGE-CH-0235</strain>
    </source>
</reference>